<keyword evidence="6" id="KW-0862">Zinc</keyword>
<keyword evidence="7" id="KW-0482">Metalloprotease</keyword>
<dbReference type="OrthoDB" id="7697345at2759"/>
<dbReference type="PANTHER" id="PTHR11733">
    <property type="entry name" value="ZINC METALLOPROTEASE FAMILY M13 NEPRILYSIN-RELATED"/>
    <property type="match status" value="1"/>
</dbReference>
<evidence type="ECO:0000256" key="6">
    <source>
        <dbReference type="ARBA" id="ARBA00022833"/>
    </source>
</evidence>
<dbReference type="AlphaFoldDB" id="A0A9J6GPV3"/>
<evidence type="ECO:0000256" key="4">
    <source>
        <dbReference type="ARBA" id="ARBA00022723"/>
    </source>
</evidence>
<dbReference type="Proteomes" id="UP000821853">
    <property type="component" value="Chromosome 5"/>
</dbReference>
<dbReference type="SUPFAM" id="SSF55486">
    <property type="entry name" value="Metalloproteases ('zincins'), catalytic domain"/>
    <property type="match status" value="1"/>
</dbReference>
<evidence type="ECO:0000313" key="11">
    <source>
        <dbReference type="Proteomes" id="UP000821853"/>
    </source>
</evidence>
<dbReference type="EMBL" id="JABSTR010000007">
    <property type="protein sequence ID" value="KAH9376204.1"/>
    <property type="molecule type" value="Genomic_DNA"/>
</dbReference>
<dbReference type="Gene3D" id="1.10.1380.10">
    <property type="entry name" value="Neutral endopeptidase , domain2"/>
    <property type="match status" value="1"/>
</dbReference>
<gene>
    <name evidence="10" type="ORF">HPB48_009784</name>
</gene>
<accession>A0A9J6GPV3</accession>
<evidence type="ECO:0000256" key="7">
    <source>
        <dbReference type="ARBA" id="ARBA00023049"/>
    </source>
</evidence>
<dbReference type="InterPro" id="IPR008753">
    <property type="entry name" value="Peptidase_M13_N"/>
</dbReference>
<evidence type="ECO:0000259" key="9">
    <source>
        <dbReference type="Pfam" id="PF05649"/>
    </source>
</evidence>
<dbReference type="GO" id="GO:0005886">
    <property type="term" value="C:plasma membrane"/>
    <property type="evidence" value="ECO:0007669"/>
    <property type="project" value="TreeGrafter"/>
</dbReference>
<dbReference type="PRINTS" id="PR00786">
    <property type="entry name" value="NEPRILYSIN"/>
</dbReference>
<keyword evidence="4" id="KW-0479">Metal-binding</keyword>
<dbReference type="PROSITE" id="PS51885">
    <property type="entry name" value="NEPRILYSIN"/>
    <property type="match status" value="1"/>
</dbReference>
<name>A0A9J6GPV3_HAELO</name>
<dbReference type="GO" id="GO:0016485">
    <property type="term" value="P:protein processing"/>
    <property type="evidence" value="ECO:0007669"/>
    <property type="project" value="TreeGrafter"/>
</dbReference>
<dbReference type="PANTHER" id="PTHR11733:SF241">
    <property type="entry name" value="GH26575P-RELATED"/>
    <property type="match status" value="1"/>
</dbReference>
<sequence length="325" mass="36741">MGAECITRGAIEYFNKLYTNLAREDLSLFTAWELVRTLAPLSIANVARGCYTFVEFTSMCLKAAVQAMEVPLYSWYLFSHVPQSTVGASRAMAQRIKEAIINQTKHSDWLSGQTKAAATEKVDSMGVYVGYPKYFESHYQMDDVYRSYPDVGAHFLTPWITAIGKTMEWQIQNRTSFRFSVTTTNAYYHSALNKIVIPAAALRPPLVSRGNSTAMSYGGLGAIVGHEMSHAFDAKGGQWDAQGRQRDWWSQQSREKYMERVTCLRRSHGLTTDEQDAENMADFVGLLSAYIAYQSLEEKDKTEPPELNPEQIFFIASCTKWVCIE</sequence>
<dbReference type="OMA" id="HEYRDET"/>
<dbReference type="GO" id="GO:0004222">
    <property type="term" value="F:metalloendopeptidase activity"/>
    <property type="evidence" value="ECO:0007669"/>
    <property type="project" value="InterPro"/>
</dbReference>
<evidence type="ECO:0000256" key="1">
    <source>
        <dbReference type="ARBA" id="ARBA00001947"/>
    </source>
</evidence>
<feature type="domain" description="Peptidase M13 C-terminal" evidence="8">
    <location>
        <begin position="185"/>
        <end position="321"/>
    </location>
</feature>
<evidence type="ECO:0000256" key="3">
    <source>
        <dbReference type="ARBA" id="ARBA00022670"/>
    </source>
</evidence>
<comment type="cofactor">
    <cofactor evidence="1">
        <name>Zn(2+)</name>
        <dbReference type="ChEBI" id="CHEBI:29105"/>
    </cofactor>
</comment>
<dbReference type="InterPro" id="IPR024079">
    <property type="entry name" value="MetalloPept_cat_dom_sf"/>
</dbReference>
<dbReference type="GO" id="GO:0046872">
    <property type="term" value="F:metal ion binding"/>
    <property type="evidence" value="ECO:0007669"/>
    <property type="project" value="UniProtKB-KW"/>
</dbReference>
<evidence type="ECO:0000313" key="10">
    <source>
        <dbReference type="EMBL" id="KAH9376204.1"/>
    </source>
</evidence>
<feature type="domain" description="Peptidase M13 N-terminal" evidence="9">
    <location>
        <begin position="13"/>
        <end position="132"/>
    </location>
</feature>
<keyword evidence="5" id="KW-0378">Hydrolase</keyword>
<dbReference type="InterPro" id="IPR018497">
    <property type="entry name" value="Peptidase_M13_C"/>
</dbReference>
<dbReference type="InterPro" id="IPR042089">
    <property type="entry name" value="Peptidase_M13_dom_2"/>
</dbReference>
<organism evidence="10 11">
    <name type="scientific">Haemaphysalis longicornis</name>
    <name type="common">Bush tick</name>
    <dbReference type="NCBI Taxonomy" id="44386"/>
    <lineage>
        <taxon>Eukaryota</taxon>
        <taxon>Metazoa</taxon>
        <taxon>Ecdysozoa</taxon>
        <taxon>Arthropoda</taxon>
        <taxon>Chelicerata</taxon>
        <taxon>Arachnida</taxon>
        <taxon>Acari</taxon>
        <taxon>Parasitiformes</taxon>
        <taxon>Ixodida</taxon>
        <taxon>Ixodoidea</taxon>
        <taxon>Ixodidae</taxon>
        <taxon>Haemaphysalinae</taxon>
        <taxon>Haemaphysalis</taxon>
    </lineage>
</organism>
<comment type="similarity">
    <text evidence="2">Belongs to the peptidase M13 family.</text>
</comment>
<dbReference type="Pfam" id="PF01431">
    <property type="entry name" value="Peptidase_M13"/>
    <property type="match status" value="1"/>
</dbReference>
<dbReference type="Pfam" id="PF05649">
    <property type="entry name" value="Peptidase_M13_N"/>
    <property type="match status" value="1"/>
</dbReference>
<protein>
    <recommendedName>
        <fullName evidence="12">Endothelin-converting enzyme</fullName>
    </recommendedName>
</protein>
<evidence type="ECO:0000256" key="5">
    <source>
        <dbReference type="ARBA" id="ARBA00022801"/>
    </source>
</evidence>
<proteinExistence type="inferred from homology"/>
<evidence type="ECO:0008006" key="12">
    <source>
        <dbReference type="Google" id="ProtNLM"/>
    </source>
</evidence>
<keyword evidence="11" id="KW-1185">Reference proteome</keyword>
<dbReference type="InterPro" id="IPR000718">
    <property type="entry name" value="Peptidase_M13"/>
</dbReference>
<keyword evidence="3" id="KW-0645">Protease</keyword>
<evidence type="ECO:0000259" key="8">
    <source>
        <dbReference type="Pfam" id="PF01431"/>
    </source>
</evidence>
<comment type="caution">
    <text evidence="10">The sequence shown here is derived from an EMBL/GenBank/DDBJ whole genome shotgun (WGS) entry which is preliminary data.</text>
</comment>
<evidence type="ECO:0000256" key="2">
    <source>
        <dbReference type="ARBA" id="ARBA00007357"/>
    </source>
</evidence>
<dbReference type="Gene3D" id="3.40.390.10">
    <property type="entry name" value="Collagenase (Catalytic Domain)"/>
    <property type="match status" value="1"/>
</dbReference>
<reference evidence="10 11" key="1">
    <citation type="journal article" date="2020" name="Cell">
        <title>Large-Scale Comparative Analyses of Tick Genomes Elucidate Their Genetic Diversity and Vector Capacities.</title>
        <authorList>
            <consortium name="Tick Genome and Microbiome Consortium (TIGMIC)"/>
            <person name="Jia N."/>
            <person name="Wang J."/>
            <person name="Shi W."/>
            <person name="Du L."/>
            <person name="Sun Y."/>
            <person name="Zhan W."/>
            <person name="Jiang J.F."/>
            <person name="Wang Q."/>
            <person name="Zhang B."/>
            <person name="Ji P."/>
            <person name="Bell-Sakyi L."/>
            <person name="Cui X.M."/>
            <person name="Yuan T.T."/>
            <person name="Jiang B.G."/>
            <person name="Yang W.F."/>
            <person name="Lam T.T."/>
            <person name="Chang Q.C."/>
            <person name="Ding S.J."/>
            <person name="Wang X.J."/>
            <person name="Zhu J.G."/>
            <person name="Ruan X.D."/>
            <person name="Zhao L."/>
            <person name="Wei J.T."/>
            <person name="Ye R.Z."/>
            <person name="Que T.C."/>
            <person name="Du C.H."/>
            <person name="Zhou Y.H."/>
            <person name="Cheng J.X."/>
            <person name="Dai P.F."/>
            <person name="Guo W.B."/>
            <person name="Han X.H."/>
            <person name="Huang E.J."/>
            <person name="Li L.F."/>
            <person name="Wei W."/>
            <person name="Gao Y.C."/>
            <person name="Liu J.Z."/>
            <person name="Shao H.Z."/>
            <person name="Wang X."/>
            <person name="Wang C.C."/>
            <person name="Yang T.C."/>
            <person name="Huo Q.B."/>
            <person name="Li W."/>
            <person name="Chen H.Y."/>
            <person name="Chen S.E."/>
            <person name="Zhou L.G."/>
            <person name="Ni X.B."/>
            <person name="Tian J.H."/>
            <person name="Sheng Y."/>
            <person name="Liu T."/>
            <person name="Pan Y.S."/>
            <person name="Xia L.Y."/>
            <person name="Li J."/>
            <person name="Zhao F."/>
            <person name="Cao W.C."/>
        </authorList>
    </citation>
    <scope>NUCLEOTIDE SEQUENCE [LARGE SCALE GENOMIC DNA]</scope>
    <source>
        <strain evidence="10">HaeL-2018</strain>
    </source>
</reference>
<dbReference type="VEuPathDB" id="VectorBase:HLOH_061141"/>